<keyword evidence="1" id="KW-0812">Transmembrane</keyword>
<dbReference type="Pfam" id="PF10710">
    <property type="entry name" value="DUF2512"/>
    <property type="match status" value="1"/>
</dbReference>
<name>A0ABV7A489_9BACI</name>
<keyword evidence="3" id="KW-1185">Reference proteome</keyword>
<protein>
    <submittedName>
        <fullName evidence="2">DUF2512 family protein</fullName>
    </submittedName>
</protein>
<keyword evidence="1" id="KW-1133">Transmembrane helix</keyword>
<evidence type="ECO:0000313" key="2">
    <source>
        <dbReference type="EMBL" id="MFC2947741.1"/>
    </source>
</evidence>
<feature type="transmembrane region" description="Helical" evidence="1">
    <location>
        <begin position="58"/>
        <end position="80"/>
    </location>
</feature>
<gene>
    <name evidence="2" type="ORF">ACFODW_05170</name>
</gene>
<accession>A0ABV7A489</accession>
<feature type="transmembrane region" description="Helical" evidence="1">
    <location>
        <begin position="86"/>
        <end position="108"/>
    </location>
</feature>
<keyword evidence="1" id="KW-0472">Membrane</keyword>
<dbReference type="RefSeq" id="WP_390303954.1">
    <property type="nucleotide sequence ID" value="NZ_JBHRRZ010000009.1"/>
</dbReference>
<sequence>MTGLIMKLIICPITVTLASFIFPNVAYAALWQPVLVGLILAVAAHVMEMFLLKDGTLWVSTVMDFGAATLIVYFVSQFLAGAEVTFIGAVLTGILLTITEIFQHRYLIQSGKTKKSPA</sequence>
<dbReference type="EMBL" id="JBHRRZ010000009">
    <property type="protein sequence ID" value="MFC2947741.1"/>
    <property type="molecule type" value="Genomic_DNA"/>
</dbReference>
<proteinExistence type="predicted"/>
<organism evidence="2 3">
    <name type="scientific">Virgibacillus sediminis</name>
    <dbReference type="NCBI Taxonomy" id="202260"/>
    <lineage>
        <taxon>Bacteria</taxon>
        <taxon>Bacillati</taxon>
        <taxon>Bacillota</taxon>
        <taxon>Bacilli</taxon>
        <taxon>Bacillales</taxon>
        <taxon>Bacillaceae</taxon>
        <taxon>Virgibacillus</taxon>
    </lineage>
</organism>
<evidence type="ECO:0000256" key="1">
    <source>
        <dbReference type="SAM" id="Phobius"/>
    </source>
</evidence>
<evidence type="ECO:0000313" key="3">
    <source>
        <dbReference type="Proteomes" id="UP001595387"/>
    </source>
</evidence>
<dbReference type="InterPro" id="IPR019649">
    <property type="entry name" value="DUF2512"/>
</dbReference>
<comment type="caution">
    <text evidence="2">The sequence shown here is derived from an EMBL/GenBank/DDBJ whole genome shotgun (WGS) entry which is preliminary data.</text>
</comment>
<dbReference type="Proteomes" id="UP001595387">
    <property type="component" value="Unassembled WGS sequence"/>
</dbReference>
<reference evidence="3" key="1">
    <citation type="journal article" date="2019" name="Int. J. Syst. Evol. Microbiol.">
        <title>The Global Catalogue of Microorganisms (GCM) 10K type strain sequencing project: providing services to taxonomists for standard genome sequencing and annotation.</title>
        <authorList>
            <consortium name="The Broad Institute Genomics Platform"/>
            <consortium name="The Broad Institute Genome Sequencing Center for Infectious Disease"/>
            <person name="Wu L."/>
            <person name="Ma J."/>
        </authorList>
    </citation>
    <scope>NUCLEOTIDE SEQUENCE [LARGE SCALE GENOMIC DNA]</scope>
    <source>
        <strain evidence="3">KCTC 13193</strain>
    </source>
</reference>
<feature type="transmembrane region" description="Helical" evidence="1">
    <location>
        <begin position="28"/>
        <end position="46"/>
    </location>
</feature>